<dbReference type="Gene3D" id="1.10.510.10">
    <property type="entry name" value="Transferase(Phosphotransferase) domain 1"/>
    <property type="match status" value="1"/>
</dbReference>
<feature type="binding site" evidence="13">
    <location>
        <begin position="726"/>
        <end position="734"/>
    </location>
    <ligand>
        <name>ATP</name>
        <dbReference type="ChEBI" id="CHEBI:30616"/>
    </ligand>
</feature>
<sequence length="1095" mass="122361">MFQTPKIFVHAAHTPNLALGQDPASQPACLSDVHVKARFTLPITLAESVLKEGIDTPDISRLAFAESSTRAAIFPVEEIHRDYVQSRKGVRSLDWSPRNVDRFGRSVFCVVTLDGRAAIYGPKSADAWEERIATIADNPLTCNTIPGYLDAIDDMNFVACSWSALSRRPDSSLPPASSFPSAPNRSPSGNGTKNVAPVILLATLLKSGAIAVWAVHLPLVGVSSISPMYIDYTYATSRSKMPGVDGRKSVFLKFCDLDATQCKFVGMLTIVLSDGSVVGALYDLHFSSDGSFWMQLAAFDSCLFLRQRSTFFLPILQSHRVSLNARSISYTPVIACSWSMSDGMLCLGYGTHLLVAAVKVVVREHTLRRIGGVLVPTYQVLYDRVFKPKYTCGCITGVHYTDKRVYVTTIDGYLATALLENPDQVAPEWEILWSSSSCRDPELLMWEFHGLAMSCNGVNLAFVEKPINYLDNMRRVGQAVYLPQVRFLSMWTSANLLELAFNFKLPLHRKLDALQQLCYRWPDGVTSVRNECLQRSGLLEVQLGDDGLPNSWINKPLPCLHLYRFILQLLRRDEDENTQKKASELLFVLDDLIRDLHLDRCFRRFLESSVQRQAVDCILVARMAIVILDWYKRNSESADNANSADGGAIQPAEPAPRCVLPTLRKTAEQVLNLARQLYLHRFKLPATDLPSGSAICPVCSEDILFGMDIFVDESSKNTRYEKVCYLGEGQFATVFLARDLNRSGHLVAIKKVKAGPRWVVEDGMNLSAIREVKALKELDHPNILTVLDVFSQDRCICMVFDFMASDLEALVHDYTVVLVPAHIKALSLQLLRGVEYLHASWILHRDLKPNNLFLSSQGKVKIGDFGLARQFACSPTRPMTHQVATRWYRAPELFYGCTQYGVAIDLWAVGCIIAEFLLRAPLFPGDCDLTQLSKIYEITGTPADDTWPDVRRLTNYVHFEYRPGIPFSKIFTAAGSDLIDLLETLLALNPDKRGTARSALASPYFANRPYPTPDDELPQPKVNRTVAGLLHQHDHQRDLQNPLDPGQMKTSVLLSPNASTTPIASTRSLRSRRANDDSQTTDRKDDIPAAKRLRF</sequence>
<keyword evidence="7 13" id="KW-0547">Nucleotide-binding</keyword>
<keyword evidence="8 17" id="KW-0418">Kinase</keyword>
<evidence type="ECO:0000256" key="12">
    <source>
        <dbReference type="PIRSR" id="PIRSR637770-1"/>
    </source>
</evidence>
<gene>
    <name evidence="17" type="ORF">X801_03582</name>
</gene>
<dbReference type="GO" id="GO:0045944">
    <property type="term" value="P:positive regulation of transcription by RNA polymerase II"/>
    <property type="evidence" value="ECO:0007669"/>
    <property type="project" value="TreeGrafter"/>
</dbReference>
<dbReference type="InterPro" id="IPR011009">
    <property type="entry name" value="Kinase-like_dom_sf"/>
</dbReference>
<feature type="region of interest" description="Disordered" evidence="15">
    <location>
        <begin position="1034"/>
        <end position="1095"/>
    </location>
</feature>
<dbReference type="EC" id="2.7.11.23" evidence="2"/>
<keyword evidence="18" id="KW-1185">Reference proteome</keyword>
<proteinExistence type="inferred from homology"/>
<feature type="domain" description="Protein kinase" evidence="16">
    <location>
        <begin position="720"/>
        <end position="1005"/>
    </location>
</feature>
<dbReference type="SMART" id="SM00220">
    <property type="entry name" value="S_TKc"/>
    <property type="match status" value="1"/>
</dbReference>
<evidence type="ECO:0000256" key="10">
    <source>
        <dbReference type="ARBA" id="ARBA00029738"/>
    </source>
</evidence>
<dbReference type="Proteomes" id="UP000243686">
    <property type="component" value="Unassembled WGS sequence"/>
</dbReference>
<evidence type="ECO:0000256" key="9">
    <source>
        <dbReference type="ARBA" id="ARBA00022840"/>
    </source>
</evidence>
<dbReference type="GO" id="GO:0005737">
    <property type="term" value="C:cytoplasm"/>
    <property type="evidence" value="ECO:0007669"/>
    <property type="project" value="TreeGrafter"/>
</dbReference>
<dbReference type="PANTHER" id="PTHR24056">
    <property type="entry name" value="CELL DIVISION PROTEIN KINASE"/>
    <property type="match status" value="1"/>
</dbReference>
<comment type="similarity">
    <text evidence="1">Belongs to the protein kinase superfamily. CMGC Ser/Thr protein kinase family. CDC2/CDKX subfamily.</text>
</comment>
<dbReference type="AlphaFoldDB" id="A0A1S8X1H9"/>
<dbReference type="Pfam" id="PF00069">
    <property type="entry name" value="Pkinase"/>
    <property type="match status" value="1"/>
</dbReference>
<evidence type="ECO:0000256" key="6">
    <source>
        <dbReference type="ARBA" id="ARBA00022679"/>
    </source>
</evidence>
<dbReference type="GO" id="GO:0070985">
    <property type="term" value="C:transcription factor TFIIK complex"/>
    <property type="evidence" value="ECO:0007669"/>
    <property type="project" value="InterPro"/>
</dbReference>
<feature type="compositionally biased region" description="Basic and acidic residues" evidence="15">
    <location>
        <begin position="1073"/>
        <end position="1089"/>
    </location>
</feature>
<evidence type="ECO:0000256" key="3">
    <source>
        <dbReference type="ARBA" id="ARBA00013901"/>
    </source>
</evidence>
<organism evidence="17 18">
    <name type="scientific">Opisthorchis viverrini</name>
    <name type="common">Southeast Asian liver fluke</name>
    <dbReference type="NCBI Taxonomy" id="6198"/>
    <lineage>
        <taxon>Eukaryota</taxon>
        <taxon>Metazoa</taxon>
        <taxon>Spiralia</taxon>
        <taxon>Lophotrochozoa</taxon>
        <taxon>Platyhelminthes</taxon>
        <taxon>Trematoda</taxon>
        <taxon>Digenea</taxon>
        <taxon>Opisthorchiida</taxon>
        <taxon>Opisthorchiata</taxon>
        <taxon>Opisthorchiidae</taxon>
        <taxon>Opisthorchis</taxon>
    </lineage>
</organism>
<dbReference type="InterPro" id="IPR037770">
    <property type="entry name" value="CDK7"/>
</dbReference>
<evidence type="ECO:0000259" key="16">
    <source>
        <dbReference type="PROSITE" id="PS50011"/>
    </source>
</evidence>
<dbReference type="PANTHER" id="PTHR24056:SF0">
    <property type="entry name" value="CYCLIN-DEPENDENT KINASE 7"/>
    <property type="match status" value="1"/>
</dbReference>
<evidence type="ECO:0000256" key="5">
    <source>
        <dbReference type="ARBA" id="ARBA00022553"/>
    </source>
</evidence>
<evidence type="ECO:0000256" key="8">
    <source>
        <dbReference type="ARBA" id="ARBA00022777"/>
    </source>
</evidence>
<comment type="catalytic activity">
    <reaction evidence="11">
        <text>[DNA-directed RNA polymerase] + ATP = phospho-[DNA-directed RNA polymerase] + ADP + H(+)</text>
        <dbReference type="Rhea" id="RHEA:10216"/>
        <dbReference type="Rhea" id="RHEA-COMP:11321"/>
        <dbReference type="Rhea" id="RHEA-COMP:11322"/>
        <dbReference type="ChEBI" id="CHEBI:15378"/>
        <dbReference type="ChEBI" id="CHEBI:30616"/>
        <dbReference type="ChEBI" id="CHEBI:43176"/>
        <dbReference type="ChEBI" id="CHEBI:68546"/>
        <dbReference type="ChEBI" id="CHEBI:456216"/>
        <dbReference type="EC" id="2.7.11.23"/>
    </reaction>
</comment>
<evidence type="ECO:0000256" key="15">
    <source>
        <dbReference type="SAM" id="MobiDB-lite"/>
    </source>
</evidence>
<accession>A0A1S8X1H9</accession>
<dbReference type="InterPro" id="IPR000719">
    <property type="entry name" value="Prot_kinase_dom"/>
</dbReference>
<evidence type="ECO:0000256" key="11">
    <source>
        <dbReference type="ARBA" id="ARBA00049280"/>
    </source>
</evidence>
<reference evidence="17 18" key="1">
    <citation type="submission" date="2015-03" db="EMBL/GenBank/DDBJ databases">
        <title>Draft genome of the nematode, Opisthorchis viverrini.</title>
        <authorList>
            <person name="Mitreva M."/>
        </authorList>
    </citation>
    <scope>NUCLEOTIDE SEQUENCE [LARGE SCALE GENOMIC DNA]</scope>
    <source>
        <strain evidence="17">Khon Kaen</strain>
    </source>
</reference>
<keyword evidence="6" id="KW-0808">Transferase</keyword>
<feature type="binding site" evidence="14">
    <location>
        <position position="751"/>
    </location>
    <ligand>
        <name>ATP</name>
        <dbReference type="ChEBI" id="CHEBI:30616"/>
    </ligand>
</feature>
<keyword evidence="5" id="KW-0597">Phosphoprotein</keyword>
<name>A0A1S8X1H9_OPIVI</name>
<evidence type="ECO:0000256" key="2">
    <source>
        <dbReference type="ARBA" id="ARBA00012409"/>
    </source>
</evidence>
<dbReference type="EMBL" id="KV892585">
    <property type="protein sequence ID" value="OON20536.1"/>
    <property type="molecule type" value="Genomic_DNA"/>
</dbReference>
<dbReference type="GO" id="GO:0004693">
    <property type="term" value="F:cyclin-dependent protein serine/threonine kinase activity"/>
    <property type="evidence" value="ECO:0007669"/>
    <property type="project" value="TreeGrafter"/>
</dbReference>
<evidence type="ECO:0000256" key="14">
    <source>
        <dbReference type="PROSITE-ProRule" id="PRU10141"/>
    </source>
</evidence>
<dbReference type="InterPro" id="IPR017441">
    <property type="entry name" value="Protein_kinase_ATP_BS"/>
</dbReference>
<dbReference type="PROSITE" id="PS00108">
    <property type="entry name" value="PROTEIN_KINASE_ST"/>
    <property type="match status" value="1"/>
</dbReference>
<dbReference type="CDD" id="cd07841">
    <property type="entry name" value="STKc_CDK7"/>
    <property type="match status" value="1"/>
</dbReference>
<protein>
    <recommendedName>
        <fullName evidence="3">Cyclin-dependent kinase 7</fullName>
        <ecNumber evidence="2">2.7.11.23</ecNumber>
    </recommendedName>
    <alternativeName>
        <fullName evidence="10">Cell division protein kinase 7</fullName>
    </alternativeName>
</protein>
<feature type="binding site" evidence="13">
    <location>
        <position position="750"/>
    </location>
    <ligand>
        <name>ATP</name>
        <dbReference type="ChEBI" id="CHEBI:30616"/>
    </ligand>
</feature>
<evidence type="ECO:0000256" key="1">
    <source>
        <dbReference type="ARBA" id="ARBA00006485"/>
    </source>
</evidence>
<keyword evidence="9 13" id="KW-0067">ATP-binding</keyword>
<dbReference type="GO" id="GO:0005524">
    <property type="term" value="F:ATP binding"/>
    <property type="evidence" value="ECO:0007669"/>
    <property type="project" value="UniProtKB-UniRule"/>
</dbReference>
<evidence type="ECO:0000256" key="13">
    <source>
        <dbReference type="PIRSR" id="PIRSR637770-2"/>
    </source>
</evidence>
<dbReference type="FunFam" id="1.10.510.10:FF:000624">
    <property type="entry name" value="Mitogen-activated protein kinase"/>
    <property type="match status" value="1"/>
</dbReference>
<keyword evidence="4" id="KW-0723">Serine/threonine-protein kinase</keyword>
<evidence type="ECO:0000313" key="17">
    <source>
        <dbReference type="EMBL" id="OON20536.1"/>
    </source>
</evidence>
<dbReference type="GO" id="GO:0008353">
    <property type="term" value="F:RNA polymerase II CTD heptapeptide repeat kinase activity"/>
    <property type="evidence" value="ECO:0007669"/>
    <property type="project" value="UniProtKB-EC"/>
</dbReference>
<dbReference type="InterPro" id="IPR008271">
    <property type="entry name" value="Ser/Thr_kinase_AS"/>
</dbReference>
<dbReference type="PROSITE" id="PS50011">
    <property type="entry name" value="PROTEIN_KINASE_DOM"/>
    <property type="match status" value="1"/>
</dbReference>
<evidence type="ECO:0000256" key="4">
    <source>
        <dbReference type="ARBA" id="ARBA00022527"/>
    </source>
</evidence>
<feature type="active site" description="Proton acceptor" evidence="12">
    <location>
        <position position="846"/>
    </location>
</feature>
<dbReference type="InterPro" id="IPR050108">
    <property type="entry name" value="CDK"/>
</dbReference>
<dbReference type="Gene3D" id="3.30.200.20">
    <property type="entry name" value="Phosphorylase Kinase, domain 1"/>
    <property type="match status" value="1"/>
</dbReference>
<dbReference type="PROSITE" id="PS00107">
    <property type="entry name" value="PROTEIN_KINASE_ATP"/>
    <property type="match status" value="1"/>
</dbReference>
<feature type="non-terminal residue" evidence="17">
    <location>
        <position position="1095"/>
    </location>
</feature>
<dbReference type="SUPFAM" id="SSF56112">
    <property type="entry name" value="Protein kinase-like (PK-like)"/>
    <property type="match status" value="1"/>
</dbReference>
<feature type="compositionally biased region" description="Polar residues" evidence="15">
    <location>
        <begin position="1048"/>
        <end position="1068"/>
    </location>
</feature>
<evidence type="ECO:0000256" key="7">
    <source>
        <dbReference type="ARBA" id="ARBA00022741"/>
    </source>
</evidence>
<evidence type="ECO:0000313" key="18">
    <source>
        <dbReference type="Proteomes" id="UP000243686"/>
    </source>
</evidence>